<keyword evidence="6" id="KW-1185">Reference proteome</keyword>
<evidence type="ECO:0000256" key="3">
    <source>
        <dbReference type="ARBA" id="ARBA00023163"/>
    </source>
</evidence>
<dbReference type="SMART" id="SM00895">
    <property type="entry name" value="FCD"/>
    <property type="match status" value="1"/>
</dbReference>
<dbReference type="InterPro" id="IPR000524">
    <property type="entry name" value="Tscrpt_reg_HTH_GntR"/>
</dbReference>
<dbReference type="Gene3D" id="1.20.120.530">
    <property type="entry name" value="GntR ligand-binding domain-like"/>
    <property type="match status" value="1"/>
</dbReference>
<dbReference type="Proteomes" id="UP001259347">
    <property type="component" value="Unassembled WGS sequence"/>
</dbReference>
<proteinExistence type="predicted"/>
<dbReference type="PROSITE" id="PS50949">
    <property type="entry name" value="HTH_GNTR"/>
    <property type="match status" value="1"/>
</dbReference>
<sequence length="230" mass="24858">MPALTPDLADASSVHDRLRQAILSLDYIPGERLTERGLEADLGSSRTPIRGALLRLEAEGLVRREGRGWTTAPIDLAEIRALAEYREGVEVAAIRLACARASDDDLAALRSGLEATDEEDVLGHGNGFHEVLGRLSGNPFLAEAMSGVMTRLLRPRWLEARTPDSRMQAVDEHRAIVDALAARDADAAATLAVAHIRTTTARILATLAEERRRLRGRGLAIIDSGTTTEA</sequence>
<dbReference type="PANTHER" id="PTHR43537">
    <property type="entry name" value="TRANSCRIPTIONAL REGULATOR, GNTR FAMILY"/>
    <property type="match status" value="1"/>
</dbReference>
<accession>A0ABU1SAK4</accession>
<dbReference type="SUPFAM" id="SSF48008">
    <property type="entry name" value="GntR ligand-binding domain-like"/>
    <property type="match status" value="1"/>
</dbReference>
<dbReference type="CDD" id="cd07377">
    <property type="entry name" value="WHTH_GntR"/>
    <property type="match status" value="1"/>
</dbReference>
<keyword evidence="3" id="KW-0804">Transcription</keyword>
<keyword evidence="2 5" id="KW-0238">DNA-binding</keyword>
<dbReference type="Pfam" id="PF07729">
    <property type="entry name" value="FCD"/>
    <property type="match status" value="1"/>
</dbReference>
<dbReference type="InterPro" id="IPR008920">
    <property type="entry name" value="TF_FadR/GntR_C"/>
</dbReference>
<feature type="domain" description="HTH gntR-type" evidence="4">
    <location>
        <begin position="8"/>
        <end position="74"/>
    </location>
</feature>
<dbReference type="RefSeq" id="WP_310018641.1">
    <property type="nucleotide sequence ID" value="NZ_JAVDUM010000004.1"/>
</dbReference>
<dbReference type="InterPro" id="IPR011711">
    <property type="entry name" value="GntR_C"/>
</dbReference>
<dbReference type="SUPFAM" id="SSF46785">
    <property type="entry name" value="Winged helix' DNA-binding domain"/>
    <property type="match status" value="1"/>
</dbReference>
<dbReference type="Pfam" id="PF00392">
    <property type="entry name" value="GntR"/>
    <property type="match status" value="1"/>
</dbReference>
<dbReference type="InterPro" id="IPR036390">
    <property type="entry name" value="WH_DNA-bd_sf"/>
</dbReference>
<name>A0ABU1SAK4_9MICO</name>
<comment type="caution">
    <text evidence="5">The sequence shown here is derived from an EMBL/GenBank/DDBJ whole genome shotgun (WGS) entry which is preliminary data.</text>
</comment>
<dbReference type="EMBL" id="JAVDUM010000004">
    <property type="protein sequence ID" value="MDR6866641.1"/>
    <property type="molecule type" value="Genomic_DNA"/>
</dbReference>
<dbReference type="InterPro" id="IPR036388">
    <property type="entry name" value="WH-like_DNA-bd_sf"/>
</dbReference>
<dbReference type="SMART" id="SM00345">
    <property type="entry name" value="HTH_GNTR"/>
    <property type="match status" value="1"/>
</dbReference>
<dbReference type="PANTHER" id="PTHR43537:SF45">
    <property type="entry name" value="GNTR FAMILY REGULATORY PROTEIN"/>
    <property type="match status" value="1"/>
</dbReference>
<reference evidence="5 6" key="1">
    <citation type="submission" date="2023-07" db="EMBL/GenBank/DDBJ databases">
        <title>Sorghum-associated microbial communities from plants grown in Nebraska, USA.</title>
        <authorList>
            <person name="Schachtman D."/>
        </authorList>
    </citation>
    <scope>NUCLEOTIDE SEQUENCE [LARGE SCALE GENOMIC DNA]</scope>
    <source>
        <strain evidence="5 6">2980</strain>
    </source>
</reference>
<protein>
    <submittedName>
        <fullName evidence="5">DNA-binding GntR family transcriptional regulator</fullName>
    </submittedName>
</protein>
<gene>
    <name evidence="5" type="ORF">J2Y69_001234</name>
</gene>
<evidence type="ECO:0000259" key="4">
    <source>
        <dbReference type="PROSITE" id="PS50949"/>
    </source>
</evidence>
<keyword evidence="1" id="KW-0805">Transcription regulation</keyword>
<evidence type="ECO:0000256" key="2">
    <source>
        <dbReference type="ARBA" id="ARBA00023125"/>
    </source>
</evidence>
<evidence type="ECO:0000313" key="6">
    <source>
        <dbReference type="Proteomes" id="UP001259347"/>
    </source>
</evidence>
<evidence type="ECO:0000256" key="1">
    <source>
        <dbReference type="ARBA" id="ARBA00023015"/>
    </source>
</evidence>
<organism evidence="5 6">
    <name type="scientific">Microbacterium resistens</name>
    <dbReference type="NCBI Taxonomy" id="156977"/>
    <lineage>
        <taxon>Bacteria</taxon>
        <taxon>Bacillati</taxon>
        <taxon>Actinomycetota</taxon>
        <taxon>Actinomycetes</taxon>
        <taxon>Micrococcales</taxon>
        <taxon>Microbacteriaceae</taxon>
        <taxon>Microbacterium</taxon>
    </lineage>
</organism>
<dbReference type="GO" id="GO:0003677">
    <property type="term" value="F:DNA binding"/>
    <property type="evidence" value="ECO:0007669"/>
    <property type="project" value="UniProtKB-KW"/>
</dbReference>
<evidence type="ECO:0000313" key="5">
    <source>
        <dbReference type="EMBL" id="MDR6866641.1"/>
    </source>
</evidence>
<dbReference type="Gene3D" id="1.10.10.10">
    <property type="entry name" value="Winged helix-like DNA-binding domain superfamily/Winged helix DNA-binding domain"/>
    <property type="match status" value="1"/>
</dbReference>